<dbReference type="Pfam" id="PF01582">
    <property type="entry name" value="TIR"/>
    <property type="match status" value="1"/>
</dbReference>
<dbReference type="GO" id="GO:0007165">
    <property type="term" value="P:signal transduction"/>
    <property type="evidence" value="ECO:0007669"/>
    <property type="project" value="InterPro"/>
</dbReference>
<keyword evidence="1" id="KW-0520">NAD</keyword>
<evidence type="ECO:0000313" key="3">
    <source>
        <dbReference type="EMBL" id="CAK7338671.1"/>
    </source>
</evidence>
<keyword evidence="4" id="KW-1185">Reference proteome</keyword>
<evidence type="ECO:0000313" key="4">
    <source>
        <dbReference type="Proteomes" id="UP001314170"/>
    </source>
</evidence>
<accession>A0AAV1RPN2</accession>
<dbReference type="InterPro" id="IPR000157">
    <property type="entry name" value="TIR_dom"/>
</dbReference>
<name>A0AAV1RPN2_9ROSI</name>
<dbReference type="PANTHER" id="PTHR32009">
    <property type="entry name" value="TMV RESISTANCE PROTEIN N-LIKE"/>
    <property type="match status" value="1"/>
</dbReference>
<dbReference type="PANTHER" id="PTHR32009:SF152">
    <property type="entry name" value="NEUTRAL_ALKALINE INVERTASE"/>
    <property type="match status" value="1"/>
</dbReference>
<dbReference type="SUPFAM" id="SSF52200">
    <property type="entry name" value="Toll/Interleukin receptor TIR domain"/>
    <property type="match status" value="1"/>
</dbReference>
<dbReference type="PROSITE" id="PS50104">
    <property type="entry name" value="TIR"/>
    <property type="match status" value="1"/>
</dbReference>
<sequence length="132" mass="15070">MAGIHTFMDEDELPKGKEMAPQLLKASEDSRISILVIFKDYASSRCCLDKLVKILECKHSMGQVVLPIFYDVDPSNVREQRGSFAKAFDRHEEIFSKEKVNKWREDLLQAGNLSGWVIKSLANGYISPNFLF</sequence>
<evidence type="ECO:0000256" key="1">
    <source>
        <dbReference type="ARBA" id="ARBA00023027"/>
    </source>
</evidence>
<dbReference type="AlphaFoldDB" id="A0AAV1RPN2"/>
<evidence type="ECO:0000259" key="2">
    <source>
        <dbReference type="PROSITE" id="PS50104"/>
    </source>
</evidence>
<organism evidence="3 4">
    <name type="scientific">Dovyalis caffra</name>
    <dbReference type="NCBI Taxonomy" id="77055"/>
    <lineage>
        <taxon>Eukaryota</taxon>
        <taxon>Viridiplantae</taxon>
        <taxon>Streptophyta</taxon>
        <taxon>Embryophyta</taxon>
        <taxon>Tracheophyta</taxon>
        <taxon>Spermatophyta</taxon>
        <taxon>Magnoliopsida</taxon>
        <taxon>eudicotyledons</taxon>
        <taxon>Gunneridae</taxon>
        <taxon>Pentapetalae</taxon>
        <taxon>rosids</taxon>
        <taxon>fabids</taxon>
        <taxon>Malpighiales</taxon>
        <taxon>Salicaceae</taxon>
        <taxon>Flacourtieae</taxon>
        <taxon>Dovyalis</taxon>
    </lineage>
</organism>
<comment type="caution">
    <text evidence="3">The sequence shown here is derived from an EMBL/GenBank/DDBJ whole genome shotgun (WGS) entry which is preliminary data.</text>
</comment>
<proteinExistence type="predicted"/>
<dbReference type="SMART" id="SM00255">
    <property type="entry name" value="TIR"/>
    <property type="match status" value="1"/>
</dbReference>
<protein>
    <recommendedName>
        <fullName evidence="2">TIR domain-containing protein</fullName>
    </recommendedName>
</protein>
<dbReference type="InterPro" id="IPR035897">
    <property type="entry name" value="Toll_tir_struct_dom_sf"/>
</dbReference>
<gene>
    <name evidence="3" type="ORF">DCAF_LOCUS13719</name>
</gene>
<reference evidence="3 4" key="1">
    <citation type="submission" date="2024-01" db="EMBL/GenBank/DDBJ databases">
        <authorList>
            <person name="Waweru B."/>
        </authorList>
    </citation>
    <scope>NUCLEOTIDE SEQUENCE [LARGE SCALE GENOMIC DNA]</scope>
</reference>
<feature type="domain" description="TIR" evidence="2">
    <location>
        <begin position="1"/>
        <end position="132"/>
    </location>
</feature>
<dbReference type="EMBL" id="CAWUPB010001156">
    <property type="protein sequence ID" value="CAK7338671.1"/>
    <property type="molecule type" value="Genomic_DNA"/>
</dbReference>
<dbReference type="Gene3D" id="3.40.50.10140">
    <property type="entry name" value="Toll/interleukin-1 receptor homology (TIR) domain"/>
    <property type="match status" value="1"/>
</dbReference>
<dbReference type="Proteomes" id="UP001314170">
    <property type="component" value="Unassembled WGS sequence"/>
</dbReference>